<evidence type="ECO:0000256" key="9">
    <source>
        <dbReference type="PIRSR" id="PIRSR035805-1"/>
    </source>
</evidence>
<dbReference type="GO" id="GO:0005524">
    <property type="term" value="F:ATP binding"/>
    <property type="evidence" value="ECO:0007669"/>
    <property type="project" value="UniProtKB-UniRule"/>
</dbReference>
<feature type="active site" description="Proton acceptor" evidence="8 9">
    <location>
        <position position="88"/>
    </location>
</feature>
<feature type="binding site" evidence="10">
    <location>
        <position position="172"/>
    </location>
    <ligand>
        <name>substrate</name>
    </ligand>
</feature>
<evidence type="ECO:0000256" key="3">
    <source>
        <dbReference type="ARBA" id="ARBA00022634"/>
    </source>
</evidence>
<dbReference type="AlphaFoldDB" id="A0A269TIQ1"/>
<proteinExistence type="inferred from homology"/>
<evidence type="ECO:0000256" key="7">
    <source>
        <dbReference type="ARBA" id="ARBA00022840"/>
    </source>
</evidence>
<feature type="binding site" evidence="8">
    <location>
        <position position="144"/>
    </location>
    <ligand>
        <name>Zn(2+)</name>
        <dbReference type="ChEBI" id="CHEBI:29105"/>
    </ligand>
</feature>
<evidence type="ECO:0000256" key="6">
    <source>
        <dbReference type="ARBA" id="ARBA00022777"/>
    </source>
</evidence>
<dbReference type="Gene3D" id="3.40.50.300">
    <property type="entry name" value="P-loop containing nucleotide triphosphate hydrolases"/>
    <property type="match status" value="1"/>
</dbReference>
<evidence type="ECO:0000256" key="4">
    <source>
        <dbReference type="ARBA" id="ARBA00022679"/>
    </source>
</evidence>
<evidence type="ECO:0000256" key="12">
    <source>
        <dbReference type="RuleBase" id="RU004165"/>
    </source>
</evidence>
<comment type="subunit">
    <text evidence="8">Homotetramer.</text>
</comment>
<dbReference type="InterPro" id="IPR020633">
    <property type="entry name" value="Thymidine_kinase_CS"/>
</dbReference>
<dbReference type="InterPro" id="IPR001267">
    <property type="entry name" value="Thymidine_kinase"/>
</dbReference>
<dbReference type="PANTHER" id="PTHR11441:SF0">
    <property type="entry name" value="THYMIDINE KINASE, CYTOSOLIC"/>
    <property type="match status" value="1"/>
</dbReference>
<keyword evidence="3 8" id="KW-0237">DNA synthesis</keyword>
<dbReference type="HAMAP" id="MF_00124">
    <property type="entry name" value="Thymidine_kinase"/>
    <property type="match status" value="1"/>
</dbReference>
<keyword evidence="4 8" id="KW-0808">Transferase</keyword>
<evidence type="ECO:0000256" key="5">
    <source>
        <dbReference type="ARBA" id="ARBA00022741"/>
    </source>
</evidence>
<evidence type="ECO:0000256" key="8">
    <source>
        <dbReference type="HAMAP-Rule" id="MF_00124"/>
    </source>
</evidence>
<feature type="binding site" evidence="8">
    <location>
        <position position="179"/>
    </location>
    <ligand>
        <name>Zn(2+)</name>
        <dbReference type="ChEBI" id="CHEBI:29105"/>
    </ligand>
</feature>
<dbReference type="NCBIfam" id="NF003296">
    <property type="entry name" value="PRK04296.1-1"/>
    <property type="match status" value="1"/>
</dbReference>
<dbReference type="OrthoDB" id="9781579at2"/>
<dbReference type="EMBL" id="NQNY01000007">
    <property type="protein sequence ID" value="PAK21324.1"/>
    <property type="molecule type" value="Genomic_DNA"/>
</dbReference>
<keyword evidence="7 8" id="KW-0067">ATP-binding</keyword>
<keyword evidence="5 8" id="KW-0547">Nucleotide-binding</keyword>
<dbReference type="EC" id="2.7.1.21" evidence="2 8"/>
<dbReference type="GO" id="GO:0046104">
    <property type="term" value="P:thymidine metabolic process"/>
    <property type="evidence" value="ECO:0007669"/>
    <property type="project" value="TreeGrafter"/>
</dbReference>
<dbReference type="GO" id="GO:0005737">
    <property type="term" value="C:cytoplasm"/>
    <property type="evidence" value="ECO:0007669"/>
    <property type="project" value="UniProtKB-SubCell"/>
</dbReference>
<dbReference type="SUPFAM" id="SSF52540">
    <property type="entry name" value="P-loop containing nucleoside triphosphate hydrolases"/>
    <property type="match status" value="1"/>
</dbReference>
<dbReference type="PANTHER" id="PTHR11441">
    <property type="entry name" value="THYMIDINE KINASE"/>
    <property type="match status" value="1"/>
</dbReference>
<evidence type="ECO:0000313" key="14">
    <source>
        <dbReference type="Proteomes" id="UP000216943"/>
    </source>
</evidence>
<evidence type="ECO:0000256" key="11">
    <source>
        <dbReference type="RuleBase" id="RU000544"/>
    </source>
</evidence>
<keyword evidence="6 8" id="KW-0418">Kinase</keyword>
<dbReference type="InterPro" id="IPR027417">
    <property type="entry name" value="P-loop_NTPase"/>
</dbReference>
<evidence type="ECO:0000256" key="2">
    <source>
        <dbReference type="ARBA" id="ARBA00012118"/>
    </source>
</evidence>
<dbReference type="GO" id="GO:0071897">
    <property type="term" value="P:DNA biosynthetic process"/>
    <property type="evidence" value="ECO:0007669"/>
    <property type="project" value="UniProtKB-KW"/>
</dbReference>
<feature type="binding site" evidence="8">
    <location>
        <position position="176"/>
    </location>
    <ligand>
        <name>Zn(2+)</name>
        <dbReference type="ChEBI" id="CHEBI:29105"/>
    </ligand>
</feature>
<dbReference type="GO" id="GO:0008270">
    <property type="term" value="F:zinc ion binding"/>
    <property type="evidence" value="ECO:0007669"/>
    <property type="project" value="UniProtKB-UniRule"/>
</dbReference>
<dbReference type="Gene3D" id="3.30.60.20">
    <property type="match status" value="1"/>
</dbReference>
<comment type="similarity">
    <text evidence="1 8 12">Belongs to the thymidine kinase family.</text>
</comment>
<keyword evidence="8" id="KW-0479">Metal-binding</keyword>
<dbReference type="RefSeq" id="WP_095334830.1">
    <property type="nucleotide sequence ID" value="NZ_NQNY01000007.1"/>
</dbReference>
<evidence type="ECO:0000313" key="13">
    <source>
        <dbReference type="EMBL" id="PAK21324.1"/>
    </source>
</evidence>
<comment type="catalytic activity">
    <reaction evidence="8 11">
        <text>thymidine + ATP = dTMP + ADP + H(+)</text>
        <dbReference type="Rhea" id="RHEA:19129"/>
        <dbReference type="ChEBI" id="CHEBI:15378"/>
        <dbReference type="ChEBI" id="CHEBI:17748"/>
        <dbReference type="ChEBI" id="CHEBI:30616"/>
        <dbReference type="ChEBI" id="CHEBI:63528"/>
        <dbReference type="ChEBI" id="CHEBI:456216"/>
        <dbReference type="EC" id="2.7.1.21"/>
    </reaction>
</comment>
<evidence type="ECO:0000256" key="1">
    <source>
        <dbReference type="ARBA" id="ARBA00007587"/>
    </source>
</evidence>
<feature type="binding site" evidence="8">
    <location>
        <begin position="15"/>
        <end position="22"/>
    </location>
    <ligand>
        <name>ATP</name>
        <dbReference type="ChEBI" id="CHEBI:30616"/>
    </ligand>
</feature>
<comment type="subcellular location">
    <subcellularLocation>
        <location evidence="8">Cytoplasm</location>
    </subcellularLocation>
</comment>
<gene>
    <name evidence="8" type="primary">tdk</name>
    <name evidence="13" type="ORF">CJJ23_02715</name>
</gene>
<name>A0A269TIQ1_9BACT</name>
<dbReference type="GO" id="GO:0004797">
    <property type="term" value="F:thymidine kinase activity"/>
    <property type="evidence" value="ECO:0007669"/>
    <property type="project" value="UniProtKB-UniRule"/>
</dbReference>
<feature type="binding site" evidence="8">
    <location>
        <position position="147"/>
    </location>
    <ligand>
        <name>Zn(2+)</name>
        <dbReference type="ChEBI" id="CHEBI:29105"/>
    </ligand>
</feature>
<accession>A0A269TIQ1</accession>
<feature type="binding site" evidence="8">
    <location>
        <begin position="87"/>
        <end position="90"/>
    </location>
    <ligand>
        <name>ATP</name>
        <dbReference type="ChEBI" id="CHEBI:30616"/>
    </ligand>
</feature>
<keyword evidence="8" id="KW-0862">Zinc</keyword>
<keyword evidence="8" id="KW-0963">Cytoplasm</keyword>
<comment type="caution">
    <text evidence="13">The sequence shown here is derived from an EMBL/GenBank/DDBJ whole genome shotgun (WGS) entry which is preliminary data.</text>
</comment>
<dbReference type="PIRSF" id="PIRSF035805">
    <property type="entry name" value="TK_cell"/>
    <property type="match status" value="1"/>
</dbReference>
<organism evidence="13 14">
    <name type="scientific">Mycoplasmopsis agassizii</name>
    <dbReference type="NCBI Taxonomy" id="33922"/>
    <lineage>
        <taxon>Bacteria</taxon>
        <taxon>Bacillati</taxon>
        <taxon>Mycoplasmatota</taxon>
        <taxon>Mycoplasmoidales</taxon>
        <taxon>Metamycoplasmataceae</taxon>
        <taxon>Mycoplasmopsis</taxon>
    </lineage>
</organism>
<sequence>MYPQYTPGAIEVITGPMFSGKSEEILKKLRILNHARRKVLVVKPSFDTRFGIDKIRSRAGIEVSATPVNHSAKILELAKDYDAVIIDEAHFFDLDLVKVVEELANQGKYVVVSGLDTNFKKEPFKVIAKLLAVAEHITKLKAVCSNCQQAATTTFRTIQDDQENLLGDDDIYEARCRSCHILGTKQKNQKR</sequence>
<evidence type="ECO:0000256" key="10">
    <source>
        <dbReference type="PIRSR" id="PIRSR035805-2"/>
    </source>
</evidence>
<reference evidence="14" key="1">
    <citation type="submission" date="2017-08" db="EMBL/GenBank/DDBJ databases">
        <authorList>
            <person name="Alvarez-Ponce D."/>
            <person name="Weitzman C.L."/>
            <person name="Tillett R.L."/>
            <person name="Sandmeier F.C."/>
            <person name="Tracy C.R."/>
        </authorList>
    </citation>
    <scope>NUCLEOTIDE SEQUENCE [LARGE SCALE GENOMIC DNA]</scope>
    <source>
        <strain evidence="14">723</strain>
    </source>
</reference>
<dbReference type="Proteomes" id="UP000216943">
    <property type="component" value="Unassembled WGS sequence"/>
</dbReference>
<dbReference type="Pfam" id="PF00265">
    <property type="entry name" value="TK"/>
    <property type="match status" value="1"/>
</dbReference>
<protein>
    <recommendedName>
        <fullName evidence="2 8">Thymidine kinase</fullName>
        <ecNumber evidence="2 8">2.7.1.21</ecNumber>
    </recommendedName>
</protein>
<dbReference type="PROSITE" id="PS00603">
    <property type="entry name" value="TK_CELLULAR_TYPE"/>
    <property type="match status" value="1"/>
</dbReference>
<dbReference type="SUPFAM" id="SSF57716">
    <property type="entry name" value="Glucocorticoid receptor-like (DNA-binding domain)"/>
    <property type="match status" value="1"/>
</dbReference>